<feature type="transmembrane region" description="Helical" evidence="3">
    <location>
        <begin position="245"/>
        <end position="262"/>
    </location>
</feature>
<dbReference type="EMBL" id="CP078145">
    <property type="protein sequence ID" value="QXN92564.1"/>
    <property type="molecule type" value="Genomic_DNA"/>
</dbReference>
<keyword evidence="5" id="KW-1185">Reference proteome</keyword>
<evidence type="ECO:0000313" key="5">
    <source>
        <dbReference type="Proteomes" id="UP000694257"/>
    </source>
</evidence>
<dbReference type="Proteomes" id="UP000694257">
    <property type="component" value="Chromosome"/>
</dbReference>
<accession>A0ABX8RSH2</accession>
<evidence type="ECO:0008006" key="6">
    <source>
        <dbReference type="Google" id="ProtNLM"/>
    </source>
</evidence>
<feature type="coiled-coil region" evidence="1">
    <location>
        <begin position="90"/>
        <end position="172"/>
    </location>
</feature>
<reference evidence="4 5" key="1">
    <citation type="submission" date="2021-07" db="EMBL/GenBank/DDBJ databases">
        <title>Whole Genome Sequence of Nocardia Iowensis.</title>
        <authorList>
            <person name="Lamm A."/>
            <person name="Collins-Fairclough A.M."/>
            <person name="Bunk B."/>
            <person name="Sproer C."/>
        </authorList>
    </citation>
    <scope>NUCLEOTIDE SEQUENCE [LARGE SCALE GENOMIC DNA]</scope>
    <source>
        <strain evidence="4 5">NRRL 5646</strain>
    </source>
</reference>
<gene>
    <name evidence="4" type="ORF">KV110_05300</name>
</gene>
<feature type="transmembrane region" description="Helical" evidence="3">
    <location>
        <begin position="635"/>
        <end position="655"/>
    </location>
</feature>
<feature type="region of interest" description="Disordered" evidence="2">
    <location>
        <begin position="59"/>
        <end position="84"/>
    </location>
</feature>
<feature type="transmembrane region" description="Helical" evidence="3">
    <location>
        <begin position="570"/>
        <end position="597"/>
    </location>
</feature>
<keyword evidence="3" id="KW-1133">Transmembrane helix</keyword>
<keyword evidence="1" id="KW-0175">Coiled coil</keyword>
<sequence>MAGPGGKVVDKISVRVVPNTENFRKSLDKYLERMERTLRVRVKVVADTSDFEREIRNAARRAQTGAGGSSGDGASRVPRATRPTRLPVDIDLDNLAVERMQRELRRLARQAEARIPAHVDAERFRRELQRMVSEAEGATRMQFGADMDPDARARLRRDIEAQIEQVRRYGREWERETERAGRGIERNRQQMNRFGREVDNSINNSFNTTITKIRRGMFTLGRILALVAALASPALGLVVGLMGSLPAFAGMFGAAAAAIMLGKDGIKAAARELAPEVDALKAALSQEWKEKLTPIMRQLKPLFGPLTEGLKGVVGGLTEMAQGFVDVVTSTRGITQVNTILSQTSKFFTDLRPAVSNFTQGFMNMAESGSQNFGKLSGSLNKFTADFQQMTERLTQGEGGNNPFDRMFTGLSATFDGLGVMFNKLFEAGVNAMASLGKPLGEFFASFGEFFLKTEPLFSSFSANILKVLTALMDNLGPILQKMTPSLTKLMDLIGSGLAKAFELLGQFLTPVAASLNSALLGGFAALDPILPRLSASLGQIAGSLGNAVAQAIDKLAPILPDIVKSIGDLAVVLANGIAQAIPIILPLFVQLVGVFAEFLTNLTPLLPELVKFAEVWVKEMVRLLPELTPLFEQLISQVLPKLLDIVVAILPFVIQFLDWFTRALPYLSGFASVILTVVVPAIQFLLTTVSTVLDAIKTIVSTGLDAVATTFRTWKAIFTGDWEAAWTTITDFLARTLERWLTFLMDAADNFTAWFRDLPQKAKDALGDVGSYLVESGKALLRGFITGMSAVVPEMLSTARNALGALRDLFPFSPAKEGPFAGQGWVLYSGQSVGEAFAQGLTDQQKKIVDSATQLMQAAKEVFGDTGQLGLIIIVGAVDNASKQIAETATQAEKNAKNALANTPKLDDATKREVKELELQADRLRIRIKELRQQADQEPNKARAKELKDEAKALQLQVDQLRLKAKEKKNGITDSGLDVQAVENRTQETLAAVDAATARMKPKGKELALALNDGVEDGLQTLQKTLRAAADQIGEAFGVDDIGDKWDEAAEKAKFNDIPKNFLESTRDTFLSDLGIGNRGFIGQLFEQGPKIVYNVNSIDEVNANERNRQTREKAQYIGR</sequence>
<keyword evidence="3" id="KW-0812">Transmembrane</keyword>
<evidence type="ECO:0000256" key="1">
    <source>
        <dbReference type="SAM" id="Coils"/>
    </source>
</evidence>
<feature type="coiled-coil region" evidence="1">
    <location>
        <begin position="908"/>
        <end position="972"/>
    </location>
</feature>
<feature type="transmembrane region" description="Helical" evidence="3">
    <location>
        <begin position="667"/>
        <end position="687"/>
    </location>
</feature>
<keyword evidence="3" id="KW-0472">Membrane</keyword>
<name>A0ABX8RSH2_NOCIO</name>
<evidence type="ECO:0000256" key="2">
    <source>
        <dbReference type="SAM" id="MobiDB-lite"/>
    </source>
</evidence>
<feature type="transmembrane region" description="Helical" evidence="3">
    <location>
        <begin position="220"/>
        <end position="239"/>
    </location>
</feature>
<protein>
    <recommendedName>
        <fullName evidence="6">Tape measure protein</fullName>
    </recommendedName>
</protein>
<evidence type="ECO:0000256" key="3">
    <source>
        <dbReference type="SAM" id="Phobius"/>
    </source>
</evidence>
<evidence type="ECO:0000313" key="4">
    <source>
        <dbReference type="EMBL" id="QXN92564.1"/>
    </source>
</evidence>
<dbReference type="RefSeq" id="WP_218473950.1">
    <property type="nucleotide sequence ID" value="NZ_BAABJN010000005.1"/>
</dbReference>
<proteinExistence type="predicted"/>
<organism evidence="4 5">
    <name type="scientific">Nocardia iowensis</name>
    <dbReference type="NCBI Taxonomy" id="204891"/>
    <lineage>
        <taxon>Bacteria</taxon>
        <taxon>Bacillati</taxon>
        <taxon>Actinomycetota</taxon>
        <taxon>Actinomycetes</taxon>
        <taxon>Mycobacteriales</taxon>
        <taxon>Nocardiaceae</taxon>
        <taxon>Nocardia</taxon>
    </lineage>
</organism>